<dbReference type="Proteomes" id="UP000001077">
    <property type="component" value="Unassembled WGS sequence"/>
</dbReference>
<sequence length="158" mass="18043">MITGKSHHKAGDMQQEADFVLKPVLNHSKLMRPSTKDYIIIVCLAIILLALVGIMIYMKPLEFFHIISKEEAQAIAQQNFQEITQESLKKTQDSIIKHLHSVGWNSVWAFLCLLPQMILGFLLVGFPLFFILLAMVKREVKEMMQPMENSVRAAMLDS</sequence>
<reference evidence="2 3" key="1">
    <citation type="submission" date="2012-03" db="EMBL/GenBank/DDBJ databases">
        <title>The Genome Sequence of Bartonella rattimassiliensis 15908.</title>
        <authorList>
            <consortium name="The Broad Institute Genome Sequencing Platform"/>
            <consortium name="The Broad Institute Genome Sequencing Center for Infectious Disease"/>
            <person name="Feldgarden M."/>
            <person name="Kirby J."/>
            <person name="Kosoy M."/>
            <person name="Birtles R."/>
            <person name="Probert W.S."/>
            <person name="Chiaraviglio L."/>
            <person name="Young S.K."/>
            <person name="Zeng Q."/>
            <person name="Gargeya S."/>
            <person name="Fitzgerald M."/>
            <person name="Haas B."/>
            <person name="Abouelleil A."/>
            <person name="Alvarado L."/>
            <person name="Arachchi H.M."/>
            <person name="Berlin A."/>
            <person name="Chapman S.B."/>
            <person name="Gearin G."/>
            <person name="Goldberg J."/>
            <person name="Griggs A."/>
            <person name="Gujja S."/>
            <person name="Hansen M."/>
            <person name="Heiman D."/>
            <person name="Howarth C."/>
            <person name="Larimer J."/>
            <person name="Lui A."/>
            <person name="MacDonald P.J.P."/>
            <person name="McCowen C."/>
            <person name="Montmayeur A."/>
            <person name="Murphy C."/>
            <person name="Neiman D."/>
            <person name="Pearson M."/>
            <person name="Priest M."/>
            <person name="Roberts A."/>
            <person name="Saif S."/>
            <person name="Shea T."/>
            <person name="Sisk P."/>
            <person name="Stolte C."/>
            <person name="Sykes S."/>
            <person name="Wortman J."/>
            <person name="Nusbaum C."/>
            <person name="Birren B."/>
        </authorList>
    </citation>
    <scope>NUCLEOTIDE SEQUENCE [LARGE SCALE GENOMIC DNA]</scope>
    <source>
        <strain evidence="2 3">15908</strain>
    </source>
</reference>
<gene>
    <name evidence="2" type="ORF">MCY_00065</name>
</gene>
<keyword evidence="1" id="KW-0472">Membrane</keyword>
<comment type="caution">
    <text evidence="2">The sequence shown here is derived from an EMBL/GenBank/DDBJ whole genome shotgun (WGS) entry which is preliminary data.</text>
</comment>
<dbReference type="HOGENOM" id="CLU_134251_0_0_5"/>
<dbReference type="EMBL" id="AILY01000004">
    <property type="protein sequence ID" value="EJF87764.1"/>
    <property type="molecule type" value="Genomic_DNA"/>
</dbReference>
<dbReference type="RefSeq" id="WP_007346371.1">
    <property type="nucleotide sequence ID" value="NZ_CALY02000025.1"/>
</dbReference>
<evidence type="ECO:0000256" key="1">
    <source>
        <dbReference type="SAM" id="Phobius"/>
    </source>
</evidence>
<dbReference type="STRING" id="1094556.MCY_00065"/>
<dbReference type="OrthoDB" id="7923909at2"/>
<proteinExistence type="predicted"/>
<name>J0QX64_9HYPH</name>
<keyword evidence="1" id="KW-0812">Transmembrane</keyword>
<dbReference type="eggNOG" id="ENOG50313XB">
    <property type="taxonomic scope" value="Bacteria"/>
</dbReference>
<dbReference type="AlphaFoldDB" id="J0QX64"/>
<keyword evidence="3" id="KW-1185">Reference proteome</keyword>
<protein>
    <submittedName>
        <fullName evidence="2">Uncharacterized protein</fullName>
    </submittedName>
</protein>
<dbReference type="PATRIC" id="fig|1094556.3.peg.99"/>
<feature type="transmembrane region" description="Helical" evidence="1">
    <location>
        <begin position="38"/>
        <end position="58"/>
    </location>
</feature>
<accession>J0QX64</accession>
<keyword evidence="1" id="KW-1133">Transmembrane helix</keyword>
<evidence type="ECO:0000313" key="2">
    <source>
        <dbReference type="EMBL" id="EJF87764.1"/>
    </source>
</evidence>
<feature type="transmembrane region" description="Helical" evidence="1">
    <location>
        <begin position="107"/>
        <end position="136"/>
    </location>
</feature>
<evidence type="ECO:0000313" key="3">
    <source>
        <dbReference type="Proteomes" id="UP000001077"/>
    </source>
</evidence>
<organism evidence="2 3">
    <name type="scientific">Bartonella rattimassiliensis 15908</name>
    <dbReference type="NCBI Taxonomy" id="1094556"/>
    <lineage>
        <taxon>Bacteria</taxon>
        <taxon>Pseudomonadati</taxon>
        <taxon>Pseudomonadota</taxon>
        <taxon>Alphaproteobacteria</taxon>
        <taxon>Hyphomicrobiales</taxon>
        <taxon>Bartonellaceae</taxon>
        <taxon>Bartonella</taxon>
    </lineage>
</organism>